<proteinExistence type="predicted"/>
<gene>
    <name evidence="3" type="ordered locus">Clim_0913</name>
</gene>
<feature type="chain" id="PRO_5012022645" description="Lipoprotein" evidence="2">
    <location>
        <begin position="16"/>
        <end position="56"/>
    </location>
</feature>
<dbReference type="HOGENOM" id="CLU_211981_0_0_10"/>
<accession>B3EIQ1</accession>
<feature type="signal peptide" evidence="2">
    <location>
        <begin position="1"/>
        <end position="15"/>
    </location>
</feature>
<dbReference type="Proteomes" id="UP000008841">
    <property type="component" value="Chromosome"/>
</dbReference>
<reference evidence="3 4" key="1">
    <citation type="submission" date="2008-05" db="EMBL/GenBank/DDBJ databases">
        <title>Complete sequence of Chlorobium limicola DSM 245.</title>
        <authorList>
            <consortium name="US DOE Joint Genome Institute"/>
            <person name="Lucas S."/>
            <person name="Copeland A."/>
            <person name="Lapidus A."/>
            <person name="Glavina del Rio T."/>
            <person name="Dalin E."/>
            <person name="Tice H."/>
            <person name="Bruce D."/>
            <person name="Goodwin L."/>
            <person name="Pitluck S."/>
            <person name="Schmutz J."/>
            <person name="Larimer F."/>
            <person name="Land M."/>
            <person name="Hauser L."/>
            <person name="Kyrpides N."/>
            <person name="Ovchinnikova G."/>
            <person name="Zhao F."/>
            <person name="Li T."/>
            <person name="Liu Z."/>
            <person name="Overmann J."/>
            <person name="Bryant D.A."/>
            <person name="Richardson P."/>
        </authorList>
    </citation>
    <scope>NUCLEOTIDE SEQUENCE [LARGE SCALE GENOMIC DNA]</scope>
    <source>
        <strain evidence="4">DSM 245 / NBRC 103803 / 6330</strain>
    </source>
</reference>
<evidence type="ECO:0000313" key="4">
    <source>
        <dbReference type="Proteomes" id="UP000008841"/>
    </source>
</evidence>
<dbReference type="EMBL" id="CP001097">
    <property type="protein sequence ID" value="ACD89992.1"/>
    <property type="molecule type" value="Genomic_DNA"/>
</dbReference>
<feature type="compositionally biased region" description="Polar residues" evidence="1">
    <location>
        <begin position="34"/>
        <end position="48"/>
    </location>
</feature>
<sequence length="56" mass="5817" precursor="true">MKIYALLMIMLVALAGCSTTYKGTIDGASNQQEKNNGISLVQNTTGVNPSGAAISR</sequence>
<evidence type="ECO:0000313" key="3">
    <source>
        <dbReference type="EMBL" id="ACD89992.1"/>
    </source>
</evidence>
<protein>
    <recommendedName>
        <fullName evidence="5">Lipoprotein</fullName>
    </recommendedName>
</protein>
<name>B3EIQ1_CHLL2</name>
<evidence type="ECO:0000256" key="1">
    <source>
        <dbReference type="SAM" id="MobiDB-lite"/>
    </source>
</evidence>
<dbReference type="AlphaFoldDB" id="B3EIQ1"/>
<evidence type="ECO:0000256" key="2">
    <source>
        <dbReference type="SAM" id="SignalP"/>
    </source>
</evidence>
<dbReference type="KEGG" id="cli:Clim_0913"/>
<dbReference type="PROSITE" id="PS51257">
    <property type="entry name" value="PROKAR_LIPOPROTEIN"/>
    <property type="match status" value="1"/>
</dbReference>
<organism evidence="3 4">
    <name type="scientific">Chlorobium limicola (strain DSM 245 / NBRC 103803 / 6330)</name>
    <dbReference type="NCBI Taxonomy" id="290315"/>
    <lineage>
        <taxon>Bacteria</taxon>
        <taxon>Pseudomonadati</taxon>
        <taxon>Chlorobiota</taxon>
        <taxon>Chlorobiia</taxon>
        <taxon>Chlorobiales</taxon>
        <taxon>Chlorobiaceae</taxon>
        <taxon>Chlorobium/Pelodictyon group</taxon>
        <taxon>Chlorobium</taxon>
    </lineage>
</organism>
<keyword evidence="2" id="KW-0732">Signal</keyword>
<evidence type="ECO:0008006" key="5">
    <source>
        <dbReference type="Google" id="ProtNLM"/>
    </source>
</evidence>
<feature type="region of interest" description="Disordered" evidence="1">
    <location>
        <begin position="34"/>
        <end position="56"/>
    </location>
</feature>